<gene>
    <name evidence="1" type="ORF">CJOHNSTONI_LOCUS6742</name>
</gene>
<organism evidence="1 2">
    <name type="scientific">Cercopithifilaria johnstoni</name>
    <dbReference type="NCBI Taxonomy" id="2874296"/>
    <lineage>
        <taxon>Eukaryota</taxon>
        <taxon>Metazoa</taxon>
        <taxon>Ecdysozoa</taxon>
        <taxon>Nematoda</taxon>
        <taxon>Chromadorea</taxon>
        <taxon>Rhabditida</taxon>
        <taxon>Spirurina</taxon>
        <taxon>Spiruromorpha</taxon>
        <taxon>Filarioidea</taxon>
        <taxon>Onchocercidae</taxon>
        <taxon>Cercopithifilaria</taxon>
    </lineage>
</organism>
<accession>A0A8J2M9S5</accession>
<reference evidence="1" key="1">
    <citation type="submission" date="2021-09" db="EMBL/GenBank/DDBJ databases">
        <authorList>
            <consortium name="Pathogen Informatics"/>
        </authorList>
    </citation>
    <scope>NUCLEOTIDE SEQUENCE</scope>
</reference>
<dbReference type="Proteomes" id="UP000746747">
    <property type="component" value="Unassembled WGS sequence"/>
</dbReference>
<comment type="caution">
    <text evidence="1">The sequence shown here is derived from an EMBL/GenBank/DDBJ whole genome shotgun (WGS) entry which is preliminary data.</text>
</comment>
<evidence type="ECO:0000313" key="2">
    <source>
        <dbReference type="Proteomes" id="UP000746747"/>
    </source>
</evidence>
<proteinExistence type="predicted"/>
<sequence>MLHPKLTNETKERLAIKQHLQIITNSFQTKFFRSRKLVEYKTRRVNLQEVLFFCMVNAMRDLPNLEIFNSKTQVSKKTIRVDTPARRSMPNSLQRIHETQEMPIFTTGRETPMSSNAIFLGPEIHGDL</sequence>
<dbReference type="AlphaFoldDB" id="A0A8J2M9S5"/>
<evidence type="ECO:0000313" key="1">
    <source>
        <dbReference type="EMBL" id="CAG9536869.1"/>
    </source>
</evidence>
<keyword evidence="2" id="KW-1185">Reference proteome</keyword>
<name>A0A8J2M9S5_9BILA</name>
<dbReference type="EMBL" id="CAKAEH010001492">
    <property type="protein sequence ID" value="CAG9536869.1"/>
    <property type="molecule type" value="Genomic_DNA"/>
</dbReference>
<protein>
    <submittedName>
        <fullName evidence="1">Uncharacterized protein</fullName>
    </submittedName>
</protein>